<name>A0A2S4V353_9BASI</name>
<dbReference type="VEuPathDB" id="FungiDB:PSHT_07854"/>
<feature type="non-terminal residue" evidence="1">
    <location>
        <position position="1"/>
    </location>
</feature>
<sequence>YERLSPSTLGLQKVPDRQSLLLITPIPLGIKDVDPFYSNNIIRTRTSNQMQFPNLSHVLLVVVLHPIVAGATADKTYFACPLAGYCGFKDKGTTPNNLRLITDGLTQTSNVSLYFWCCTILPCGDSPVGPASQPVGTWQLTCDKSQLPFGPVINVCCDNLAVSLVSRKPDDPLIVSENDFITKFACREVSNSI</sequence>
<proteinExistence type="predicted"/>
<accession>A0A2S4V353</accession>
<dbReference type="Proteomes" id="UP000239156">
    <property type="component" value="Unassembled WGS sequence"/>
</dbReference>
<protein>
    <submittedName>
        <fullName evidence="1">Uncharacterized protein</fullName>
    </submittedName>
</protein>
<dbReference type="AlphaFoldDB" id="A0A2S4V353"/>
<comment type="caution">
    <text evidence="1">The sequence shown here is derived from an EMBL/GenBank/DDBJ whole genome shotgun (WGS) entry which is preliminary data.</text>
</comment>
<dbReference type="VEuPathDB" id="FungiDB:PSTT_10766"/>
<gene>
    <name evidence="1" type="ORF">PSTT_10766</name>
</gene>
<evidence type="ECO:0000313" key="1">
    <source>
        <dbReference type="EMBL" id="POW03937.1"/>
    </source>
</evidence>
<organism evidence="1 2">
    <name type="scientific">Puccinia striiformis</name>
    <dbReference type="NCBI Taxonomy" id="27350"/>
    <lineage>
        <taxon>Eukaryota</taxon>
        <taxon>Fungi</taxon>
        <taxon>Dikarya</taxon>
        <taxon>Basidiomycota</taxon>
        <taxon>Pucciniomycotina</taxon>
        <taxon>Pucciniomycetes</taxon>
        <taxon>Pucciniales</taxon>
        <taxon>Pucciniaceae</taxon>
        <taxon>Puccinia</taxon>
    </lineage>
</organism>
<feature type="non-terminal residue" evidence="1">
    <location>
        <position position="193"/>
    </location>
</feature>
<dbReference type="EMBL" id="PKSL01000118">
    <property type="protein sequence ID" value="POW03937.1"/>
    <property type="molecule type" value="Genomic_DNA"/>
</dbReference>
<keyword evidence="2" id="KW-1185">Reference proteome</keyword>
<evidence type="ECO:0000313" key="2">
    <source>
        <dbReference type="Proteomes" id="UP000239156"/>
    </source>
</evidence>
<reference evidence="1" key="1">
    <citation type="submission" date="2017-12" db="EMBL/GenBank/DDBJ databases">
        <title>Gene loss provides genomic basis for host adaptation in cereal stripe rust fungi.</title>
        <authorList>
            <person name="Xia C."/>
        </authorList>
    </citation>
    <scope>NUCLEOTIDE SEQUENCE [LARGE SCALE GENOMIC DNA]</scope>
    <source>
        <strain evidence="1">93-210</strain>
    </source>
</reference>